<name>A0A0D8W8I9_ECOLX</name>
<evidence type="ECO:0000313" key="6">
    <source>
        <dbReference type="Proteomes" id="UP000534496"/>
    </source>
</evidence>
<feature type="transmembrane region" description="Helical" evidence="1">
    <location>
        <begin position="29"/>
        <end position="48"/>
    </location>
</feature>
<reference evidence="4 5" key="1">
    <citation type="submission" date="2016-10" db="EMBL/GenBank/DDBJ databases">
        <title>Comprehensive resistome analysis reveals the prevalence of NDM and MCR-1 in Chinese poultry production.</title>
        <authorList>
            <person name="Wang Y."/>
            <person name="Zhang R."/>
            <person name="Li J."/>
            <person name="Wu Z."/>
            <person name="Wenjuan Y."/>
            <person name="Schwarz S."/>
            <person name="Tyrrell J."/>
            <person name="Zheng Y."/>
            <person name="Wang S."/>
            <person name="Shen Z."/>
            <person name="Liu Z."/>
            <person name="Lei L."/>
            <person name="Li M."/>
            <person name="Zhang Q."/>
            <person name="Wu C."/>
            <person name="Zhang Q."/>
            <person name="Wu Y."/>
            <person name="Walsh T."/>
            <person name="Shen J."/>
        </authorList>
    </citation>
    <scope>NUCLEOTIDE SEQUENCE [LARGE SCALE GENOMIC DNA]</scope>
    <source>
        <strain evidence="4 5">570</strain>
    </source>
</reference>
<protein>
    <submittedName>
        <fullName evidence="3">DUF1097 domain-containing protein</fullName>
    </submittedName>
</protein>
<keyword evidence="1" id="KW-0812">Transmembrane</keyword>
<reference evidence="3" key="2">
    <citation type="journal article" date="2018" name="Genome Biol.">
        <title>SKESA: strategic k-mer extension for scrupulous assemblies.</title>
        <authorList>
            <person name="Souvorov A."/>
            <person name="Agarwala R."/>
            <person name="Lipman D.J."/>
        </authorList>
    </citation>
    <scope>NUCLEOTIDE SEQUENCE [LARGE SCALE GENOMIC DNA]</scope>
    <source>
        <strain evidence="3">AMC_487</strain>
    </source>
</reference>
<evidence type="ECO:0000313" key="2">
    <source>
        <dbReference type="EMBL" id="EFH3676599.1"/>
    </source>
</evidence>
<keyword evidence="1" id="KW-0472">Membrane</keyword>
<dbReference type="Proteomes" id="UP000845800">
    <property type="component" value="Unassembled WGS sequence"/>
</dbReference>
<dbReference type="AlphaFoldDB" id="A0A0D8W8I9"/>
<organism evidence="3">
    <name type="scientific">Escherichia coli</name>
    <dbReference type="NCBI Taxonomy" id="562"/>
    <lineage>
        <taxon>Bacteria</taxon>
        <taxon>Pseudomonadati</taxon>
        <taxon>Pseudomonadota</taxon>
        <taxon>Gammaproteobacteria</taxon>
        <taxon>Enterobacterales</taxon>
        <taxon>Enterobacteriaceae</taxon>
        <taxon>Escherichia</taxon>
    </lineage>
</organism>
<evidence type="ECO:0000256" key="1">
    <source>
        <dbReference type="SAM" id="Phobius"/>
    </source>
</evidence>
<dbReference type="Proteomes" id="UP000534496">
    <property type="component" value="Unassembled WGS sequence"/>
</dbReference>
<reference evidence="2 6" key="3">
    <citation type="submission" date="2019-12" db="EMBL/GenBank/DDBJ databases">
        <authorList>
            <consortium name="NARMS: The National Antimicrobial Resistance Monitoring System"/>
        </authorList>
    </citation>
    <scope>NUCLEOTIDE SEQUENCE [LARGE SCALE GENOMIC DNA]</scope>
    <source>
        <strain evidence="2 6">CVM N19EC0189</strain>
    </source>
</reference>
<dbReference type="InterPro" id="IPR009476">
    <property type="entry name" value="DUF1097"/>
</dbReference>
<feature type="transmembrane region" description="Helical" evidence="1">
    <location>
        <begin position="105"/>
        <end position="124"/>
    </location>
</feature>
<feature type="transmembrane region" description="Helical" evidence="1">
    <location>
        <begin position="79"/>
        <end position="98"/>
    </location>
</feature>
<evidence type="ECO:0000313" key="4">
    <source>
        <dbReference type="EMBL" id="OJR56383.1"/>
    </source>
</evidence>
<dbReference type="PROSITE" id="PS51257">
    <property type="entry name" value="PROKAR_LIPOPROTEIN"/>
    <property type="match status" value="1"/>
</dbReference>
<proteinExistence type="predicted"/>
<evidence type="ECO:0000313" key="3">
    <source>
        <dbReference type="EMBL" id="HAI5335094.1"/>
    </source>
</evidence>
<accession>A0A0D8W8I9</accession>
<evidence type="ECO:0000313" key="5">
    <source>
        <dbReference type="Proteomes" id="UP000184277"/>
    </source>
</evidence>
<comment type="caution">
    <text evidence="3">The sequence shown here is derived from an EMBL/GenBank/DDBJ whole genome shotgun (WGS) entry which is preliminary data.</text>
</comment>
<dbReference type="Proteomes" id="UP000184277">
    <property type="component" value="Unassembled WGS sequence"/>
</dbReference>
<keyword evidence="1" id="KW-1133">Transmembrane helix</keyword>
<dbReference type="Pfam" id="PF06496">
    <property type="entry name" value="DUF1097"/>
    <property type="match status" value="1"/>
</dbReference>
<dbReference type="RefSeq" id="WP_000775392.1">
    <property type="nucleotide sequence ID" value="NZ_AP027520.1"/>
</dbReference>
<dbReference type="EMBL" id="DABERK010000050">
    <property type="protein sequence ID" value="HAI5335094.1"/>
    <property type="molecule type" value="Genomic_DNA"/>
</dbReference>
<feature type="transmembrane region" description="Helical" evidence="1">
    <location>
        <begin position="136"/>
        <end position="157"/>
    </location>
</feature>
<feature type="transmembrane region" description="Helical" evidence="1">
    <location>
        <begin position="55"/>
        <end position="73"/>
    </location>
</feature>
<gene>
    <name evidence="4" type="ORF">BK383_04340</name>
    <name evidence="2" type="ORF">F9461_25950</name>
    <name evidence="3" type="ORF">HJQ60_005201</name>
</gene>
<dbReference type="EMBL" id="MOKI01000004">
    <property type="protein sequence ID" value="OJR56383.1"/>
    <property type="molecule type" value="Genomic_DNA"/>
</dbReference>
<sequence>MKLPMNLTIALLAGLSCLASWPGINIPVWAIFIGWAWYYALGATPDILKKIYASLLPGIATSVLCIAAINYMISLHISAMLAIIISVIITVYVLLLLLQIPCMNSSLPAFNAYSTVFAVYYGGFYPDTDGPDISLAVLWAATGLCTGPLLGYISIVCSRK</sequence>
<dbReference type="EMBL" id="AASVQO010000040">
    <property type="protein sequence ID" value="EFH3676599.1"/>
    <property type="molecule type" value="Genomic_DNA"/>
</dbReference>
<reference evidence="3" key="4">
    <citation type="submission" date="2020-03" db="EMBL/GenBank/DDBJ databases">
        <authorList>
            <consortium name="NCBI Pathogen Detection Project"/>
        </authorList>
    </citation>
    <scope>NUCLEOTIDE SEQUENCE</scope>
    <source>
        <strain evidence="3">AMC_487</strain>
    </source>
</reference>